<keyword evidence="1" id="KW-0812">Transmembrane</keyword>
<dbReference type="Proteomes" id="UP000319976">
    <property type="component" value="Chromosome"/>
</dbReference>
<gene>
    <name evidence="2" type="ORF">V22_27500</name>
</gene>
<feature type="transmembrane region" description="Helical" evidence="1">
    <location>
        <begin position="16"/>
        <end position="38"/>
    </location>
</feature>
<accession>A0A517TAU6</accession>
<organism evidence="2 3">
    <name type="scientific">Calycomorphotria hydatis</name>
    <dbReference type="NCBI Taxonomy" id="2528027"/>
    <lineage>
        <taxon>Bacteria</taxon>
        <taxon>Pseudomonadati</taxon>
        <taxon>Planctomycetota</taxon>
        <taxon>Planctomycetia</taxon>
        <taxon>Planctomycetales</taxon>
        <taxon>Planctomycetaceae</taxon>
        <taxon>Calycomorphotria</taxon>
    </lineage>
</organism>
<dbReference type="EMBL" id="CP036316">
    <property type="protein sequence ID" value="QDT65496.1"/>
    <property type="molecule type" value="Genomic_DNA"/>
</dbReference>
<dbReference type="AlphaFoldDB" id="A0A517TAU6"/>
<dbReference type="RefSeq" id="WP_145263548.1">
    <property type="nucleotide sequence ID" value="NZ_CP036316.1"/>
</dbReference>
<dbReference type="KEGG" id="chya:V22_27500"/>
<evidence type="ECO:0000256" key="1">
    <source>
        <dbReference type="SAM" id="Phobius"/>
    </source>
</evidence>
<reference evidence="2 3" key="1">
    <citation type="submission" date="2019-02" db="EMBL/GenBank/DDBJ databases">
        <title>Deep-cultivation of Planctomycetes and their phenomic and genomic characterization uncovers novel biology.</title>
        <authorList>
            <person name="Wiegand S."/>
            <person name="Jogler M."/>
            <person name="Boedeker C."/>
            <person name="Pinto D."/>
            <person name="Vollmers J."/>
            <person name="Rivas-Marin E."/>
            <person name="Kohn T."/>
            <person name="Peeters S.H."/>
            <person name="Heuer A."/>
            <person name="Rast P."/>
            <person name="Oberbeckmann S."/>
            <person name="Bunk B."/>
            <person name="Jeske O."/>
            <person name="Meyerdierks A."/>
            <person name="Storesund J.E."/>
            <person name="Kallscheuer N."/>
            <person name="Luecker S."/>
            <person name="Lage O.M."/>
            <person name="Pohl T."/>
            <person name="Merkel B.J."/>
            <person name="Hornburger P."/>
            <person name="Mueller R.-W."/>
            <person name="Bruemmer F."/>
            <person name="Labrenz M."/>
            <person name="Spormann A.M."/>
            <person name="Op den Camp H."/>
            <person name="Overmann J."/>
            <person name="Amann R."/>
            <person name="Jetten M.S.M."/>
            <person name="Mascher T."/>
            <person name="Medema M.H."/>
            <person name="Devos D.P."/>
            <person name="Kaster A.-K."/>
            <person name="Ovreas L."/>
            <person name="Rohde M."/>
            <person name="Galperin M.Y."/>
            <person name="Jogler C."/>
        </authorList>
    </citation>
    <scope>NUCLEOTIDE SEQUENCE [LARGE SCALE GENOMIC DNA]</scope>
    <source>
        <strain evidence="2 3">V22</strain>
    </source>
</reference>
<dbReference type="OrthoDB" id="274376at2"/>
<proteinExistence type="predicted"/>
<evidence type="ECO:0000313" key="2">
    <source>
        <dbReference type="EMBL" id="QDT65496.1"/>
    </source>
</evidence>
<sequence length="439" mass="49851">MQKRLATKANLQHLRVVLLAAVLLAIAFVIGTTIYVVMKPRWAIQAELARISSAGEPITMEEREAYYRKIDRDAVDNPDWFTTVSQADWDYARKLNEKYEDDVSTAERRDQLDSLLLAEVLTANEYYSDELAGIASGQKQQLLPHLELDANWSYKDRDSIPAFLFEPHCLLSLIACSAAENYDIAAVERSLRLQSFLIKCLEHKPIFPASAVRAILGAELTMSVGQSAHELQKEALLRLLDQMHFHSGQRHFLEYVIAERAGGWSEIRDLQKPNGNPLTANERLSYLMLLGLTIEIARSTHEDEFYRFPELLEKTLSESDVTEYIKKTVVPQIVQSHNNYLRETVSHRLINLYLAALYIEKETGVPVSSIDQLLTVEQVDTIVDPYNGRPMKLIHDEHQLKIYSVGPDGIDDGGTEQIDPAIGKPSDFVIERRKVSMEK</sequence>
<name>A0A517TAU6_9PLAN</name>
<keyword evidence="3" id="KW-1185">Reference proteome</keyword>
<protein>
    <submittedName>
        <fullName evidence="2">Uncharacterized protein</fullName>
    </submittedName>
</protein>
<keyword evidence="1" id="KW-0472">Membrane</keyword>
<evidence type="ECO:0000313" key="3">
    <source>
        <dbReference type="Proteomes" id="UP000319976"/>
    </source>
</evidence>
<keyword evidence="1" id="KW-1133">Transmembrane helix</keyword>